<reference evidence="11 12" key="1">
    <citation type="submission" date="2017-09" db="EMBL/GenBank/DDBJ databases">
        <authorList>
            <person name="Ehlers B."/>
            <person name="Leendertz F.H."/>
        </authorList>
    </citation>
    <scope>NUCLEOTIDE SEQUENCE [LARGE SCALE GENOMIC DNA]</scope>
    <source>
        <strain evidence="11 12">CGMCC 4.6857</strain>
    </source>
</reference>
<keyword evidence="12" id="KW-1185">Reference proteome</keyword>
<evidence type="ECO:0000256" key="8">
    <source>
        <dbReference type="ARBA" id="ARBA00049295"/>
    </source>
</evidence>
<organism evidence="11 12">
    <name type="scientific">Paractinoplanes atraurantiacus</name>
    <dbReference type="NCBI Taxonomy" id="1036182"/>
    <lineage>
        <taxon>Bacteria</taxon>
        <taxon>Bacillati</taxon>
        <taxon>Actinomycetota</taxon>
        <taxon>Actinomycetes</taxon>
        <taxon>Micromonosporales</taxon>
        <taxon>Micromonosporaceae</taxon>
        <taxon>Paractinoplanes</taxon>
    </lineage>
</organism>
<name>A0A285J5R9_9ACTN</name>
<keyword evidence="6 9" id="KW-0862">Zinc</keyword>
<feature type="binding site" evidence="9">
    <location>
        <position position="79"/>
    </location>
    <ligand>
        <name>Zn(2+)</name>
        <dbReference type="ChEBI" id="CHEBI:29105"/>
        <note>catalytic</note>
    </ligand>
</feature>
<evidence type="ECO:0000256" key="9">
    <source>
        <dbReference type="HAMAP-Rule" id="MF_00179"/>
    </source>
</evidence>
<keyword evidence="5 9" id="KW-0378">Hydrolase</keyword>
<comment type="cofactor">
    <cofactor evidence="9">
        <name>Zn(2+)</name>
        <dbReference type="ChEBI" id="CHEBI:29105"/>
    </cofactor>
    <text evidence="9">Binds 1 zinc ion per subunit.</text>
</comment>
<dbReference type="InterPro" id="IPR032677">
    <property type="entry name" value="GTP_cyclohydro_II"/>
</dbReference>
<dbReference type="UniPathway" id="UPA00275">
    <property type="reaction ID" value="UER00400"/>
</dbReference>
<feature type="binding site" evidence="9">
    <location>
        <position position="167"/>
    </location>
    <ligand>
        <name>GTP</name>
        <dbReference type="ChEBI" id="CHEBI:37565"/>
    </ligand>
</feature>
<sequence length="213" mass="23063">MIEATVRQQVTVPLRFGDGYATPARVMTFDGLVDGKEHLALGLGDWQRALKKSAAGGRAPLVRPHSECLTGDVFGSQRCDCGPQLREAVERIAEQGGLLLYLRQEGRGIGLYAKLDAYALQDAGLDTYEANVALGRGEDERDYAPAAQMLLALGADRIRLLSNNPDKALQLEKSGIDVTQRIPTGVHMSPTNVRYLATKASHTAHTIELPLAE</sequence>
<feature type="domain" description="GTP cyclohydrolase II" evidence="10">
    <location>
        <begin position="23"/>
        <end position="183"/>
    </location>
</feature>
<comment type="function">
    <text evidence="9">Catalyzes the conversion of GTP to 2,5-diamino-6-ribosylamino-4(3H)-pyrimidinone 5'-phosphate (DARP), formate and pyrophosphate.</text>
</comment>
<dbReference type="Pfam" id="PF00925">
    <property type="entry name" value="GTP_cyclohydro2"/>
    <property type="match status" value="1"/>
</dbReference>
<feature type="binding site" evidence="9">
    <location>
        <position position="68"/>
    </location>
    <ligand>
        <name>Zn(2+)</name>
        <dbReference type="ChEBI" id="CHEBI:29105"/>
        <note>catalytic</note>
    </ligand>
</feature>
<dbReference type="PANTHER" id="PTHR21327">
    <property type="entry name" value="GTP CYCLOHYDROLASE II-RELATED"/>
    <property type="match status" value="1"/>
</dbReference>
<evidence type="ECO:0000313" key="12">
    <source>
        <dbReference type="Proteomes" id="UP000219612"/>
    </source>
</evidence>
<dbReference type="NCBIfam" id="NF001591">
    <property type="entry name" value="PRK00393.1"/>
    <property type="match status" value="1"/>
</dbReference>
<dbReference type="InterPro" id="IPR036144">
    <property type="entry name" value="RibA-like_sf"/>
</dbReference>
<dbReference type="InterPro" id="IPR000926">
    <property type="entry name" value="RibA"/>
</dbReference>
<dbReference type="HAMAP" id="MF_00179">
    <property type="entry name" value="RibA"/>
    <property type="match status" value="1"/>
</dbReference>
<dbReference type="GO" id="GO:0009231">
    <property type="term" value="P:riboflavin biosynthetic process"/>
    <property type="evidence" value="ECO:0007669"/>
    <property type="project" value="UniProtKB-UniRule"/>
</dbReference>
<comment type="catalytic activity">
    <reaction evidence="8 9">
        <text>GTP + 4 H2O = 2,5-diamino-6-hydroxy-4-(5-phosphoribosylamino)-pyrimidine + formate + 2 phosphate + 3 H(+)</text>
        <dbReference type="Rhea" id="RHEA:23704"/>
        <dbReference type="ChEBI" id="CHEBI:15377"/>
        <dbReference type="ChEBI" id="CHEBI:15378"/>
        <dbReference type="ChEBI" id="CHEBI:15740"/>
        <dbReference type="ChEBI" id="CHEBI:37565"/>
        <dbReference type="ChEBI" id="CHEBI:43474"/>
        <dbReference type="ChEBI" id="CHEBI:58614"/>
        <dbReference type="EC" id="3.5.4.25"/>
    </reaction>
</comment>
<feature type="binding site" evidence="9">
    <location>
        <position position="162"/>
    </location>
    <ligand>
        <name>GTP</name>
        <dbReference type="ChEBI" id="CHEBI:37565"/>
    </ligand>
</feature>
<dbReference type="GO" id="GO:0003935">
    <property type="term" value="F:GTP cyclohydrolase II activity"/>
    <property type="evidence" value="ECO:0007669"/>
    <property type="project" value="UniProtKB-UniRule"/>
</dbReference>
<dbReference type="SUPFAM" id="SSF142695">
    <property type="entry name" value="RibA-like"/>
    <property type="match status" value="1"/>
</dbReference>
<accession>A0A285J5R9</accession>
<feature type="binding site" evidence="9">
    <location>
        <begin position="63"/>
        <end position="67"/>
    </location>
    <ligand>
        <name>GTP</name>
        <dbReference type="ChEBI" id="CHEBI:37565"/>
    </ligand>
</feature>
<feature type="active site" description="Proton acceptor" evidence="9">
    <location>
        <position position="139"/>
    </location>
</feature>
<dbReference type="OrthoDB" id="9793111at2"/>
<dbReference type="PANTHER" id="PTHR21327:SF18">
    <property type="entry name" value="3,4-DIHYDROXY-2-BUTANONE 4-PHOSPHATE SYNTHASE"/>
    <property type="match status" value="1"/>
</dbReference>
<dbReference type="EMBL" id="OBDY01000016">
    <property type="protein sequence ID" value="SNY55558.1"/>
    <property type="molecule type" value="Genomic_DNA"/>
</dbReference>
<dbReference type="GO" id="GO:0005525">
    <property type="term" value="F:GTP binding"/>
    <property type="evidence" value="ECO:0007669"/>
    <property type="project" value="UniProtKB-KW"/>
</dbReference>
<evidence type="ECO:0000256" key="2">
    <source>
        <dbReference type="ARBA" id="ARBA00022619"/>
    </source>
</evidence>
<evidence type="ECO:0000256" key="1">
    <source>
        <dbReference type="ARBA" id="ARBA00004853"/>
    </source>
</evidence>
<keyword evidence="7 9" id="KW-0342">GTP-binding</keyword>
<keyword evidence="3 9" id="KW-0479">Metal-binding</keyword>
<dbReference type="AlphaFoldDB" id="A0A285J5R9"/>
<gene>
    <name evidence="9" type="primary">ribA</name>
    <name evidence="11" type="ORF">SAMN05421748_116171</name>
</gene>
<feature type="active site" description="Nucleophile" evidence="9">
    <location>
        <position position="141"/>
    </location>
</feature>
<keyword evidence="2 9" id="KW-0686">Riboflavin biosynthesis</keyword>
<comment type="pathway">
    <text evidence="1 9">Cofactor biosynthesis; riboflavin biosynthesis; 5-amino-6-(D-ribitylamino)uracil from GTP: step 1/4.</text>
</comment>
<dbReference type="RefSeq" id="WP_097324240.1">
    <property type="nucleotide sequence ID" value="NZ_OBDY01000016.1"/>
</dbReference>
<dbReference type="Proteomes" id="UP000219612">
    <property type="component" value="Unassembled WGS sequence"/>
</dbReference>
<dbReference type="CDD" id="cd00641">
    <property type="entry name" value="GTP_cyclohydro2"/>
    <property type="match status" value="1"/>
</dbReference>
<evidence type="ECO:0000313" key="11">
    <source>
        <dbReference type="EMBL" id="SNY55558.1"/>
    </source>
</evidence>
<protein>
    <recommendedName>
        <fullName evidence="9">GTP cyclohydrolase-2</fullName>
        <ecNumber evidence="9">3.5.4.25</ecNumber>
    </recommendedName>
    <alternativeName>
        <fullName evidence="9">GTP cyclohydrolase II</fullName>
    </alternativeName>
</protein>
<feature type="binding site" evidence="9">
    <location>
        <position position="81"/>
    </location>
    <ligand>
        <name>Zn(2+)</name>
        <dbReference type="ChEBI" id="CHEBI:29105"/>
        <note>catalytic</note>
    </ligand>
</feature>
<evidence type="ECO:0000256" key="4">
    <source>
        <dbReference type="ARBA" id="ARBA00022741"/>
    </source>
</evidence>
<evidence type="ECO:0000256" key="5">
    <source>
        <dbReference type="ARBA" id="ARBA00022801"/>
    </source>
</evidence>
<feature type="binding site" evidence="9">
    <location>
        <position position="84"/>
    </location>
    <ligand>
        <name>GTP</name>
        <dbReference type="ChEBI" id="CHEBI:37565"/>
    </ligand>
</feature>
<dbReference type="Gene3D" id="3.40.50.10990">
    <property type="entry name" value="GTP cyclohydrolase II"/>
    <property type="match status" value="1"/>
</dbReference>
<dbReference type="GO" id="GO:0005829">
    <property type="term" value="C:cytosol"/>
    <property type="evidence" value="ECO:0007669"/>
    <property type="project" value="TreeGrafter"/>
</dbReference>
<feature type="binding site" evidence="9">
    <location>
        <begin position="105"/>
        <end position="107"/>
    </location>
    <ligand>
        <name>GTP</name>
        <dbReference type="ChEBI" id="CHEBI:37565"/>
    </ligand>
</feature>
<evidence type="ECO:0000256" key="7">
    <source>
        <dbReference type="ARBA" id="ARBA00023134"/>
    </source>
</evidence>
<feature type="binding site" evidence="9">
    <location>
        <position position="127"/>
    </location>
    <ligand>
        <name>GTP</name>
        <dbReference type="ChEBI" id="CHEBI:37565"/>
    </ligand>
</feature>
<keyword evidence="4 9" id="KW-0547">Nucleotide-binding</keyword>
<dbReference type="GO" id="GO:0008270">
    <property type="term" value="F:zinc ion binding"/>
    <property type="evidence" value="ECO:0007669"/>
    <property type="project" value="UniProtKB-UniRule"/>
</dbReference>
<evidence type="ECO:0000259" key="10">
    <source>
        <dbReference type="Pfam" id="PF00925"/>
    </source>
</evidence>
<dbReference type="EC" id="3.5.4.25" evidence="9"/>
<evidence type="ECO:0000256" key="3">
    <source>
        <dbReference type="ARBA" id="ARBA00022723"/>
    </source>
</evidence>
<proteinExistence type="inferred from homology"/>
<comment type="similarity">
    <text evidence="9">Belongs to the GTP cyclohydrolase II family.</text>
</comment>
<evidence type="ECO:0000256" key="6">
    <source>
        <dbReference type="ARBA" id="ARBA00022833"/>
    </source>
</evidence>